<dbReference type="AlphaFoldDB" id="A0AAW1YAA0"/>
<dbReference type="PANTHER" id="PTHR35099">
    <property type="entry name" value="OS02G0182700 PROTEIN"/>
    <property type="match status" value="1"/>
</dbReference>
<dbReference type="EMBL" id="JBEDUW010000002">
    <property type="protein sequence ID" value="KAK9945934.1"/>
    <property type="molecule type" value="Genomic_DNA"/>
</dbReference>
<evidence type="ECO:0000313" key="2">
    <source>
        <dbReference type="EMBL" id="KAK9945934.1"/>
    </source>
</evidence>
<keyword evidence="3" id="KW-1185">Reference proteome</keyword>
<protein>
    <submittedName>
        <fullName evidence="2">Uncharacterized protein</fullName>
    </submittedName>
</protein>
<name>A0AAW1YAA0_RUBAR</name>
<evidence type="ECO:0000313" key="3">
    <source>
        <dbReference type="Proteomes" id="UP001457282"/>
    </source>
</evidence>
<evidence type="ECO:0000256" key="1">
    <source>
        <dbReference type="SAM" id="MobiDB-lite"/>
    </source>
</evidence>
<gene>
    <name evidence="2" type="ORF">M0R45_011424</name>
</gene>
<proteinExistence type="predicted"/>
<dbReference type="Proteomes" id="UP001457282">
    <property type="component" value="Unassembled WGS sequence"/>
</dbReference>
<sequence length="277" mass="30579">MVVKDEWTRAAMSDDVLVVELLLRLKESRAASSSSSLLYQFTAKSVIPRWGLRLPRSKASSSSSSRCDAVWRRNTKKDDSTRCSPTTPLSWSGGSGGSPSGTADGFEESSRPRSKGTATYESTSTTNGTKRARKKKSYDELKEEETSLLKERTNLRKEIATLQTTFKEQRAKNENLKRMKLDLNLHSSATNLIAYFDGAENAISSQPHQRIAPPSFGHIPSHLLSHASPYVHPYPQLNSCDEHKAVSSSGNNSFVLPDLNMVPSEEDSGSEMLYGMS</sequence>
<comment type="caution">
    <text evidence="2">The sequence shown here is derived from an EMBL/GenBank/DDBJ whole genome shotgun (WGS) entry which is preliminary data.</text>
</comment>
<feature type="region of interest" description="Disordered" evidence="1">
    <location>
        <begin position="54"/>
        <end position="139"/>
    </location>
</feature>
<organism evidence="2 3">
    <name type="scientific">Rubus argutus</name>
    <name type="common">Southern blackberry</name>
    <dbReference type="NCBI Taxonomy" id="59490"/>
    <lineage>
        <taxon>Eukaryota</taxon>
        <taxon>Viridiplantae</taxon>
        <taxon>Streptophyta</taxon>
        <taxon>Embryophyta</taxon>
        <taxon>Tracheophyta</taxon>
        <taxon>Spermatophyta</taxon>
        <taxon>Magnoliopsida</taxon>
        <taxon>eudicotyledons</taxon>
        <taxon>Gunneridae</taxon>
        <taxon>Pentapetalae</taxon>
        <taxon>rosids</taxon>
        <taxon>fabids</taxon>
        <taxon>Rosales</taxon>
        <taxon>Rosaceae</taxon>
        <taxon>Rosoideae</taxon>
        <taxon>Rosoideae incertae sedis</taxon>
        <taxon>Rubus</taxon>
    </lineage>
</organism>
<dbReference type="PANTHER" id="PTHR35099:SF2">
    <property type="entry name" value="OS02G0182700 PROTEIN"/>
    <property type="match status" value="1"/>
</dbReference>
<accession>A0AAW1YAA0</accession>
<feature type="compositionally biased region" description="Polar residues" evidence="1">
    <location>
        <begin position="116"/>
        <end position="129"/>
    </location>
</feature>
<reference evidence="2 3" key="1">
    <citation type="journal article" date="2023" name="G3 (Bethesda)">
        <title>A chromosome-length genome assembly and annotation of blackberry (Rubus argutus, cv. 'Hillquist').</title>
        <authorList>
            <person name="Bruna T."/>
            <person name="Aryal R."/>
            <person name="Dudchenko O."/>
            <person name="Sargent D.J."/>
            <person name="Mead D."/>
            <person name="Buti M."/>
            <person name="Cavallini A."/>
            <person name="Hytonen T."/>
            <person name="Andres J."/>
            <person name="Pham M."/>
            <person name="Weisz D."/>
            <person name="Mascagni F."/>
            <person name="Usai G."/>
            <person name="Natali L."/>
            <person name="Bassil N."/>
            <person name="Fernandez G.E."/>
            <person name="Lomsadze A."/>
            <person name="Armour M."/>
            <person name="Olukolu B."/>
            <person name="Poorten T."/>
            <person name="Britton C."/>
            <person name="Davik J."/>
            <person name="Ashrafi H."/>
            <person name="Aiden E.L."/>
            <person name="Borodovsky M."/>
            <person name="Worthington M."/>
        </authorList>
    </citation>
    <scope>NUCLEOTIDE SEQUENCE [LARGE SCALE GENOMIC DNA]</scope>
    <source>
        <strain evidence="2">PI 553951</strain>
    </source>
</reference>